<dbReference type="InterPro" id="IPR033399">
    <property type="entry name" value="TP_0789-like"/>
</dbReference>
<evidence type="ECO:0000256" key="1">
    <source>
        <dbReference type="SAM" id="SignalP"/>
    </source>
</evidence>
<sequence length="250" mass="27116">MRNFWIGLTIVLGGLVAALSAANATENSDAAVLLKRSDAARGGGAPGLTWEVSVRSTGGGAQDQDMRMRIKAAETASLAETLEPLKSKGAKMLQMDRNMWLSKPGLKKPIAISPRQRLSGLAAIGDIAATNYAKDYQAVLLRQDDFKGEPCHVLELSARERQATYDKLIYWVSTKRGVGVFAEFLSLSGKRLKTAEFSYENSVAIEGKTTPFISKMVISDALTDAKTILEYGQTKVQSIPSSEFDVSHLE</sequence>
<dbReference type="RefSeq" id="WP_274114732.1">
    <property type="nucleotide sequence ID" value="NZ_JAPCKI010000027.1"/>
</dbReference>
<dbReference type="Proteomes" id="UP001148932">
    <property type="component" value="Unassembled WGS sequence"/>
</dbReference>
<feature type="signal peptide" evidence="1">
    <location>
        <begin position="1"/>
        <end position="24"/>
    </location>
</feature>
<keyword evidence="1" id="KW-0732">Signal</keyword>
<protein>
    <submittedName>
        <fullName evidence="3">Outer membrane lipoprotein-sorting protein</fullName>
    </submittedName>
</protein>
<keyword evidence="4" id="KW-1185">Reference proteome</keyword>
<dbReference type="CDD" id="cd16329">
    <property type="entry name" value="LolA_like"/>
    <property type="match status" value="1"/>
</dbReference>
<evidence type="ECO:0000313" key="4">
    <source>
        <dbReference type="Proteomes" id="UP001148932"/>
    </source>
</evidence>
<evidence type="ECO:0000313" key="3">
    <source>
        <dbReference type="EMBL" id="MDD2180628.1"/>
    </source>
</evidence>
<dbReference type="Gene3D" id="2.50.20.10">
    <property type="entry name" value="Lipoprotein localisation LolA/LolB/LppX"/>
    <property type="match status" value="1"/>
</dbReference>
<feature type="chain" id="PRO_5046036657" evidence="1">
    <location>
        <begin position="25"/>
        <end position="250"/>
    </location>
</feature>
<proteinExistence type="predicted"/>
<keyword evidence="3" id="KW-0449">Lipoprotein</keyword>
<evidence type="ECO:0000259" key="2">
    <source>
        <dbReference type="Pfam" id="PF17131"/>
    </source>
</evidence>
<accession>A0ABT5S3U3</accession>
<feature type="domain" description="Uncharacterized protein TP-0789" evidence="2">
    <location>
        <begin position="75"/>
        <end position="250"/>
    </location>
</feature>
<dbReference type="Pfam" id="PF17131">
    <property type="entry name" value="LolA_like"/>
    <property type="match status" value="1"/>
</dbReference>
<organism evidence="3 4">
    <name type="scientific">Acidovorax benzenivorans</name>
    <dbReference type="NCBI Taxonomy" id="2987520"/>
    <lineage>
        <taxon>Bacteria</taxon>
        <taxon>Pseudomonadati</taxon>
        <taxon>Pseudomonadota</taxon>
        <taxon>Betaproteobacteria</taxon>
        <taxon>Burkholderiales</taxon>
        <taxon>Comamonadaceae</taxon>
        <taxon>Acidovorax</taxon>
    </lineage>
</organism>
<reference evidence="3" key="1">
    <citation type="submission" date="2022-10" db="EMBL/GenBank/DDBJ databases">
        <title>Description of microaerobic benzene degrading bacteria.</title>
        <authorList>
            <person name="Bedics A."/>
            <person name="Tancsics A."/>
            <person name="Banerjee S."/>
        </authorList>
    </citation>
    <scope>NUCLEOTIDE SEQUENCE</scope>
    <source>
        <strain evidence="3">D2M1</strain>
    </source>
</reference>
<name>A0ABT5S3U3_9BURK</name>
<gene>
    <name evidence="3" type="ORF">OIN59_24605</name>
</gene>
<comment type="caution">
    <text evidence="3">The sequence shown here is derived from an EMBL/GenBank/DDBJ whole genome shotgun (WGS) entry which is preliminary data.</text>
</comment>
<dbReference type="EMBL" id="JAPCKI010000027">
    <property type="protein sequence ID" value="MDD2180628.1"/>
    <property type="molecule type" value="Genomic_DNA"/>
</dbReference>